<dbReference type="EMBL" id="CP002271">
    <property type="protein sequence ID" value="ADO74943.1"/>
    <property type="molecule type" value="Genomic_DNA"/>
</dbReference>
<dbReference type="HOGENOM" id="CLU_1685508_0_0_7"/>
<dbReference type="AlphaFoldDB" id="Q095Y9"/>
<gene>
    <name evidence="2" type="ordered locus">STAUR_7187</name>
    <name evidence="3" type="ORF">STIAU_5904</name>
</gene>
<reference evidence="2 4" key="2">
    <citation type="journal article" date="2011" name="Mol. Biol. Evol.">
        <title>Comparative genomic analysis of fruiting body formation in Myxococcales.</title>
        <authorList>
            <person name="Huntley S."/>
            <person name="Hamann N."/>
            <person name="Wegener-Feldbrugge S."/>
            <person name="Treuner-Lange A."/>
            <person name="Kube M."/>
            <person name="Reinhardt R."/>
            <person name="Klages S."/>
            <person name="Muller R."/>
            <person name="Ronning C.M."/>
            <person name="Nierman W.C."/>
            <person name="Sogaard-Andersen L."/>
        </authorList>
    </citation>
    <scope>NUCLEOTIDE SEQUENCE [LARGE SCALE GENOMIC DNA]</scope>
    <source>
        <strain evidence="2 4">DW4/3-1</strain>
    </source>
</reference>
<evidence type="ECO:0000313" key="3">
    <source>
        <dbReference type="EMBL" id="EAU67560.1"/>
    </source>
</evidence>
<evidence type="ECO:0000256" key="1">
    <source>
        <dbReference type="SAM" id="SignalP"/>
    </source>
</evidence>
<sequence length="156" mass="16304">MNTKNSNMPRFWILNAFLLSTLVACGGPEDDRSNVIGNGNATEEVEAEDSYSALAYNGACGSGYSVIDSHVLAGGAVYLTYNSSTGKNCVVTVRNTSGSRVQMCAKVSKAGAAWIQDCGSYTSYAGPVYVTASNACIDWGGSIGNSSFYEFGTHCG</sequence>
<feature type="signal peptide" evidence="1">
    <location>
        <begin position="1"/>
        <end position="26"/>
    </location>
</feature>
<dbReference type="eggNOG" id="COG0739">
    <property type="taxonomic scope" value="Bacteria"/>
</dbReference>
<dbReference type="Proteomes" id="UP000001351">
    <property type="component" value="Chromosome"/>
</dbReference>
<reference evidence="3 5" key="1">
    <citation type="submission" date="2006-04" db="EMBL/GenBank/DDBJ databases">
        <authorList>
            <person name="Nierman W.C."/>
        </authorList>
    </citation>
    <scope>NUCLEOTIDE SEQUENCE [LARGE SCALE GENOMIC DNA]</scope>
    <source>
        <strain evidence="3 5">DW4/3-1</strain>
    </source>
</reference>
<protein>
    <submittedName>
        <fullName evidence="3">Spore-associated protein A</fullName>
    </submittedName>
</protein>
<proteinExistence type="predicted"/>
<keyword evidence="1" id="KW-0732">Signal</keyword>
<keyword evidence="4" id="KW-1185">Reference proteome</keyword>
<dbReference type="PROSITE" id="PS51257">
    <property type="entry name" value="PROKAR_LIPOPROTEIN"/>
    <property type="match status" value="1"/>
</dbReference>
<dbReference type="PATRIC" id="fig|378806.16.peg.6795"/>
<evidence type="ECO:0000313" key="4">
    <source>
        <dbReference type="Proteomes" id="UP000001351"/>
    </source>
</evidence>
<name>Q095Y9_STIAD</name>
<dbReference type="OrthoDB" id="1099523at2"/>
<dbReference type="EMBL" id="AAMD01000031">
    <property type="protein sequence ID" value="EAU67560.1"/>
    <property type="molecule type" value="Genomic_DNA"/>
</dbReference>
<evidence type="ECO:0000313" key="2">
    <source>
        <dbReference type="EMBL" id="ADO74943.1"/>
    </source>
</evidence>
<feature type="chain" id="PRO_5010840326" evidence="1">
    <location>
        <begin position="27"/>
        <end position="156"/>
    </location>
</feature>
<organism evidence="3 5">
    <name type="scientific">Stigmatella aurantiaca (strain DW4/3-1)</name>
    <dbReference type="NCBI Taxonomy" id="378806"/>
    <lineage>
        <taxon>Bacteria</taxon>
        <taxon>Pseudomonadati</taxon>
        <taxon>Myxococcota</taxon>
        <taxon>Myxococcia</taxon>
        <taxon>Myxococcales</taxon>
        <taxon>Cystobacterineae</taxon>
        <taxon>Archangiaceae</taxon>
        <taxon>Stigmatella</taxon>
    </lineage>
</organism>
<dbReference type="STRING" id="378806.STAUR_7187"/>
<evidence type="ECO:0000313" key="5">
    <source>
        <dbReference type="Proteomes" id="UP000032702"/>
    </source>
</evidence>
<dbReference type="Proteomes" id="UP000032702">
    <property type="component" value="Unassembled WGS sequence"/>
</dbReference>
<dbReference type="KEGG" id="sur:STAUR_7187"/>
<accession>Q095Y9</accession>